<protein>
    <submittedName>
        <fullName evidence="1">Uncharacterized protein</fullName>
    </submittedName>
</protein>
<gene>
    <name evidence="1" type="ORF">TRIP_E190184</name>
</gene>
<evidence type="ECO:0000313" key="1">
    <source>
        <dbReference type="EMBL" id="VBB39266.1"/>
    </source>
</evidence>
<dbReference type="EMBL" id="UPXP01000011">
    <property type="protein sequence ID" value="VBB39266.1"/>
    <property type="molecule type" value="Genomic_DNA"/>
</dbReference>
<organism evidence="1">
    <name type="scientific">uncultured Spirochaetota bacterium</name>
    <dbReference type="NCBI Taxonomy" id="460511"/>
    <lineage>
        <taxon>Bacteria</taxon>
        <taxon>Pseudomonadati</taxon>
        <taxon>Spirochaetota</taxon>
        <taxon>environmental samples</taxon>
    </lineage>
</organism>
<proteinExistence type="predicted"/>
<dbReference type="AlphaFoldDB" id="A0A652ZU24"/>
<accession>A0A652ZU24</accession>
<reference evidence="1" key="1">
    <citation type="submission" date="2018-07" db="EMBL/GenBank/DDBJ databases">
        <authorList>
            <consortium name="Genoscope - CEA"/>
            <person name="William W."/>
        </authorList>
    </citation>
    <scope>NUCLEOTIDE SEQUENCE</scope>
    <source>
        <strain evidence="1">IK1</strain>
    </source>
</reference>
<name>A0A652ZU24_9SPIR</name>
<sequence length="330" mass="36186">MPGVVTRRLRYVGFQFFHHFGNGNLPEGGFFDLSDSFLGEMHAIADFLQAHGASSVNAEAIFDNLSFLYVQQFQDLVEIILEVQLGGVILGALVEVVFDEIAHDAGVLLVVDGAVQGYQIPGHGDDFGHMVGIHIEVGGHVPDLLVLRESFEVFAGFFDLDKFVRSVERKADHAAFLADSLENGLAYPPDGVRNEVKTLADIVALDGVHQADVAFGDEVRKGEPLVLIFLGDVDHKTKVGFYQHILGEAVALGGSRGVVVFLFSGEKGNPVDLFEVDRENVFFRSIVAGVHVGILFAHLFSPWLYRSTCHAKAPPVRTINKKKRIFIYAI</sequence>